<dbReference type="Proteomes" id="UP000077266">
    <property type="component" value="Unassembled WGS sequence"/>
</dbReference>
<dbReference type="InParanoid" id="A0A165MD93"/>
<dbReference type="Gene3D" id="2.120.10.30">
    <property type="entry name" value="TolB, C-terminal domain"/>
    <property type="match status" value="1"/>
</dbReference>
<dbReference type="InterPro" id="IPR011042">
    <property type="entry name" value="6-blade_b-propeller_TolB-like"/>
</dbReference>
<evidence type="ECO:0000256" key="1">
    <source>
        <dbReference type="SAM" id="MobiDB-lite"/>
    </source>
</evidence>
<dbReference type="InterPro" id="IPR051781">
    <property type="entry name" value="Metallo-dep_Hydrolase"/>
</dbReference>
<dbReference type="PANTHER" id="PTHR43135:SF3">
    <property type="entry name" value="ALPHA-D-RIBOSE 1-METHYLPHOSPHONATE 5-TRIPHOSPHATE DIPHOSPHATASE"/>
    <property type="match status" value="1"/>
</dbReference>
<feature type="domain" description="Amidohydrolase-related" evidence="2">
    <location>
        <begin position="1615"/>
        <end position="1659"/>
    </location>
</feature>
<dbReference type="Gene3D" id="2.120.10.60">
    <property type="entry name" value="Tricorn protease N-terminal domain"/>
    <property type="match status" value="1"/>
</dbReference>
<dbReference type="Pfam" id="PF01979">
    <property type="entry name" value="Amidohydro_1"/>
    <property type="match status" value="1"/>
</dbReference>
<name>A0A165MD93_EXIGL</name>
<dbReference type="SUPFAM" id="SSF51338">
    <property type="entry name" value="Composite domain of metallo-dependent hydrolases"/>
    <property type="match status" value="1"/>
</dbReference>
<dbReference type="SUPFAM" id="SSF51556">
    <property type="entry name" value="Metallo-dependent hydrolases"/>
    <property type="match status" value="1"/>
</dbReference>
<dbReference type="InterPro" id="IPR006680">
    <property type="entry name" value="Amidohydro-rel"/>
</dbReference>
<dbReference type="PANTHER" id="PTHR43135">
    <property type="entry name" value="ALPHA-D-RIBOSE 1-METHYLPHOSPHONATE 5-TRIPHOSPHATE DIPHOSPHATASE"/>
    <property type="match status" value="1"/>
</dbReference>
<feature type="region of interest" description="Disordered" evidence="1">
    <location>
        <begin position="1"/>
        <end position="24"/>
    </location>
</feature>
<gene>
    <name evidence="3" type="ORF">EXIGLDRAFT_762868</name>
</gene>
<evidence type="ECO:0000313" key="4">
    <source>
        <dbReference type="Proteomes" id="UP000077266"/>
    </source>
</evidence>
<sequence length="1676" mass="185454">MSRAQCGEIPRWYSAHGNTRPTPDPPYAAKSAVIVATMQAIQKYASDGDELDLAKTLALLIREDPLSVSFEEETCSLRFGYERGLGPRQCGFPFDDWRDILLRCVSALDTLPPDEPVALPHDAGDFAVADVKDILLIQHAFLHGDLKQAVDIAKTANARRPDDVFFHYALSLHMETSFDVRDVYSIVTDKYDRLDEADDPVATKTGTYCMMLRNISMAAFWFGMSIQFKEDYSKEEWGTVKFMVYAASTMADRYIEDYGRVDGRDKEMMVAVRFLAQTVMRAGLPAPGSRKAPLIGEVWEGQTAIAKGIWWGLRRHQKVHDVMDLFVREGNEAEDIWGRTLREMFPNHPTREDEVHPRFHAGASEVQVQWWKEVDVVMWARRWRNADRTTPVPWRFIPNPLILPLALPHYDSLHIHGCGGCTGRSSLAPPGTFLATAHPTASMEATVKLSAASVPPNRLMRPSRRTMIKQLAILGVASALAVASRRVAWTRPPSGNSELKDWKDDVFPLVPRPADWDISTDYAYPRRVNFTVDEGTWLRLDVHPVTGEIVFDMLGDIYCLPPTGGEARPVLVGAPFDSDPQFSPTGDRLLFKSDAGHGVFNMFVTLWTGCDNLAVRPLRSTHESGATVQRADLREALRLQASDEELLSSGIAEDALRRRRRLVREGRLNARRVTNETQWYLAGARFHPSGRSIIASKIYDIPSEAWAWPLPSVDLLRDSAAPNTVGSGKRLIGRRLPRFWPSTEYGNVLLGPEMVIPVGNDEVIYSVDQADLDGVGAFTYNKDVHKGAYALYRMNMTSGEERLLVSHKPGGASRPELSHDGRTLAFVRRVRDKQALVLLDLQTGNVRNAWYGLSYDRQILWAGPDGGTYPSFSFTPRDDAIVIWTAGKIWQVPLSVLPTGERTEEGSPRVLPFVVDVQLRLAETLKTRRSVSNDTKRQRVHTFTGLRVNDDASRAVLSDHGNTYVVDLSPSHGPVVTPLPKTYPDAPYYTPAFVPGSELFIHARWSNSRFSTFELVSLPPAQPRVLTGIPPGRYFAPAVSLSSGQRRRIAWVQCAGDAVTGHIRHTTDHGLYMGTIDLGTAHVHDVRLISREIRPSRALKLRFFAGERFLIVEDAKSAYALDLERGESQIPLAAGNFTREVATALAMNSAIWSTLGWETSALATSASAFMDFDQLYVTRTKGVPLFSGTRGNAAPDDLIKVSVTGGHDIVWSEDGETLSWLFGPELRQAKLSQLLRVCGKVASQDRISFGSGCADSVIAKWPLRVTSETSAARLDREALATSAPSGNVWIVNATLLTMKTAIEDEDVVPSSAILLQAGHISRIVNMMAFEVEDTPGSTVLDLSGYVLPGFIDAHAHWQSGDSTLFPASSWELEAYLAYGVTTVFNPATLGFPYDLERNRVESGVIIGPRIFHSGTPAMGLAFPVPEIVHEINSLEEATAMLDRISAEQGPSALFYKNYLLPSRASRQRLLTAARNRSMLSVPEGGMTQDFDLTYLIDGFTSIEHSLPTSELFEDVKQLWVASGAASTPTHLVNYGGAFGEQLMWGPHIPWDEKLREFIPHSILEGLAETTSRPPDSWQLYNTSASTADLARRGVPVLIGAHGQPPIGYGFHMEMYLTQAGGLSSYETLRAATRSAAEVYGLFDSIGSIEEGKLADLVVYPPGVNVLTSRLPRTLDM</sequence>
<dbReference type="OrthoDB" id="5595695at2759"/>
<evidence type="ECO:0000313" key="3">
    <source>
        <dbReference type="EMBL" id="KZV99100.1"/>
    </source>
</evidence>
<evidence type="ECO:0000259" key="2">
    <source>
        <dbReference type="Pfam" id="PF01979"/>
    </source>
</evidence>
<reference evidence="3 4" key="1">
    <citation type="journal article" date="2016" name="Mol. Biol. Evol.">
        <title>Comparative Genomics of Early-Diverging Mushroom-Forming Fungi Provides Insights into the Origins of Lignocellulose Decay Capabilities.</title>
        <authorList>
            <person name="Nagy L.G."/>
            <person name="Riley R."/>
            <person name="Tritt A."/>
            <person name="Adam C."/>
            <person name="Daum C."/>
            <person name="Floudas D."/>
            <person name="Sun H."/>
            <person name="Yadav J.S."/>
            <person name="Pangilinan J."/>
            <person name="Larsson K.H."/>
            <person name="Matsuura K."/>
            <person name="Barry K."/>
            <person name="Labutti K."/>
            <person name="Kuo R."/>
            <person name="Ohm R.A."/>
            <person name="Bhattacharya S.S."/>
            <person name="Shirouzu T."/>
            <person name="Yoshinaga Y."/>
            <person name="Martin F.M."/>
            <person name="Grigoriev I.V."/>
            <person name="Hibbett D.S."/>
        </authorList>
    </citation>
    <scope>NUCLEOTIDE SEQUENCE [LARGE SCALE GENOMIC DNA]</scope>
    <source>
        <strain evidence="3 4">HHB12029</strain>
    </source>
</reference>
<protein>
    <recommendedName>
        <fullName evidence="2">Amidohydrolase-related domain-containing protein</fullName>
    </recommendedName>
</protein>
<proteinExistence type="predicted"/>
<dbReference type="Gene3D" id="3.20.20.140">
    <property type="entry name" value="Metal-dependent hydrolases"/>
    <property type="match status" value="2"/>
</dbReference>
<dbReference type="InterPro" id="IPR032466">
    <property type="entry name" value="Metal_Hydrolase"/>
</dbReference>
<keyword evidence="4" id="KW-1185">Reference proteome</keyword>
<dbReference type="InterPro" id="IPR011059">
    <property type="entry name" value="Metal-dep_hydrolase_composite"/>
</dbReference>
<dbReference type="EMBL" id="KV425912">
    <property type="protein sequence ID" value="KZV99100.1"/>
    <property type="molecule type" value="Genomic_DNA"/>
</dbReference>
<accession>A0A165MD93</accession>
<dbReference type="GO" id="GO:0016810">
    <property type="term" value="F:hydrolase activity, acting on carbon-nitrogen (but not peptide) bonds"/>
    <property type="evidence" value="ECO:0007669"/>
    <property type="project" value="InterPro"/>
</dbReference>
<dbReference type="Gene3D" id="2.30.40.10">
    <property type="entry name" value="Urease, subunit C, domain 1"/>
    <property type="match status" value="1"/>
</dbReference>
<dbReference type="SUPFAM" id="SSF82171">
    <property type="entry name" value="DPP6 N-terminal domain-like"/>
    <property type="match status" value="2"/>
</dbReference>
<organism evidence="3 4">
    <name type="scientific">Exidia glandulosa HHB12029</name>
    <dbReference type="NCBI Taxonomy" id="1314781"/>
    <lineage>
        <taxon>Eukaryota</taxon>
        <taxon>Fungi</taxon>
        <taxon>Dikarya</taxon>
        <taxon>Basidiomycota</taxon>
        <taxon>Agaricomycotina</taxon>
        <taxon>Agaricomycetes</taxon>
        <taxon>Auriculariales</taxon>
        <taxon>Exidiaceae</taxon>
        <taxon>Exidia</taxon>
    </lineage>
</organism>
<dbReference type="STRING" id="1314781.A0A165MD93"/>